<name>A0A930XWZ0_9GAMM</name>
<keyword evidence="5 6" id="KW-0472">Membrane</keyword>
<feature type="transmembrane region" description="Helical" evidence="6">
    <location>
        <begin position="110"/>
        <end position="131"/>
    </location>
</feature>
<feature type="transmembrane region" description="Helical" evidence="6">
    <location>
        <begin position="81"/>
        <end position="104"/>
    </location>
</feature>
<dbReference type="PANTHER" id="PTHR47089">
    <property type="entry name" value="ABC TRANSPORTER, PERMEASE PROTEIN"/>
    <property type="match status" value="1"/>
</dbReference>
<dbReference type="Proteomes" id="UP000604381">
    <property type="component" value="Unassembled WGS sequence"/>
</dbReference>
<dbReference type="InterPro" id="IPR001851">
    <property type="entry name" value="ABC_transp_permease"/>
</dbReference>
<evidence type="ECO:0000256" key="6">
    <source>
        <dbReference type="SAM" id="Phobius"/>
    </source>
</evidence>
<feature type="transmembrane region" description="Helical" evidence="6">
    <location>
        <begin position="143"/>
        <end position="162"/>
    </location>
</feature>
<feature type="transmembrane region" description="Helical" evidence="6">
    <location>
        <begin position="235"/>
        <end position="256"/>
    </location>
</feature>
<dbReference type="GO" id="GO:0005886">
    <property type="term" value="C:plasma membrane"/>
    <property type="evidence" value="ECO:0007669"/>
    <property type="project" value="UniProtKB-SubCell"/>
</dbReference>
<dbReference type="AlphaFoldDB" id="A0A930XWZ0"/>
<feature type="transmembrane region" description="Helical" evidence="6">
    <location>
        <begin position="187"/>
        <end position="206"/>
    </location>
</feature>
<dbReference type="PANTHER" id="PTHR47089:SF1">
    <property type="entry name" value="GUANOSINE ABC TRANSPORTER PERMEASE PROTEIN NUPP"/>
    <property type="match status" value="1"/>
</dbReference>
<sequence>MPGQRRARRLETAAIAAAASLLALLGWLLVAAVTGLPAFASLGVLLRGSFGSGFALRQTFEAATPLLLTGLAVALPARAGLLVIGAEGAFVISALAAAVAAAWLDGWAALPLLLGAGVLAGAAWLGICGWLKSARGVHEAVSSLLLAYVAVALVSHLVEGVLRDPASFDRPTTAPISVDAQLGSWEGLHAGLPLGLLACLLAYAAVSHSRWGFGLRLAGANPAAARFAGIDVGRLTIAMCVLSGALAGLAGALQVGAVAHSAGPALALGYGYAGILVAMIARGDMRAVIAAAVLVGALEAGGGALQRELGAPAASAKMMEGLLFIAIVVCGCARGPLARWLLAREARR</sequence>
<evidence type="ECO:0000256" key="2">
    <source>
        <dbReference type="ARBA" id="ARBA00022475"/>
    </source>
</evidence>
<dbReference type="Pfam" id="PF02653">
    <property type="entry name" value="BPD_transp_2"/>
    <property type="match status" value="1"/>
</dbReference>
<accession>A0A930XWZ0</accession>
<proteinExistence type="predicted"/>
<reference evidence="7" key="1">
    <citation type="submission" date="2020-10" db="EMBL/GenBank/DDBJ databases">
        <title>An improved Amphimedon queenslandica hologenome assembly reveals how three proteobacterial symbionts can extend the metabolic phenotypic of their marine sponge host.</title>
        <authorList>
            <person name="Degnan B."/>
            <person name="Degnan S."/>
            <person name="Xiang X."/>
        </authorList>
    </citation>
    <scope>NUCLEOTIDE SEQUENCE</scope>
    <source>
        <strain evidence="7">AqS2</strain>
    </source>
</reference>
<feature type="transmembrane region" description="Helical" evidence="6">
    <location>
        <begin position="321"/>
        <end position="342"/>
    </location>
</feature>
<dbReference type="CDD" id="cd06580">
    <property type="entry name" value="TM_PBP1_transp_TpRbsC_like"/>
    <property type="match status" value="1"/>
</dbReference>
<feature type="transmembrane region" description="Helical" evidence="6">
    <location>
        <begin position="262"/>
        <end position="281"/>
    </location>
</feature>
<keyword evidence="4 6" id="KW-1133">Transmembrane helix</keyword>
<keyword evidence="8" id="KW-1185">Reference proteome</keyword>
<organism evidence="7 8">
    <name type="scientific">Candidatus Amphirhobacter heronislandensis</name>
    <dbReference type="NCBI Taxonomy" id="1732024"/>
    <lineage>
        <taxon>Bacteria</taxon>
        <taxon>Pseudomonadati</taxon>
        <taxon>Pseudomonadota</taxon>
        <taxon>Gammaproteobacteria</taxon>
        <taxon>Candidatus Tethybacterales</taxon>
        <taxon>Candidatus Tethybacteraceae</taxon>
        <taxon>Candidatus Amphirhobacter</taxon>
    </lineage>
</organism>
<comment type="subcellular location">
    <subcellularLocation>
        <location evidence="1">Cell inner membrane</location>
        <topology evidence="1">Multi-pass membrane protein</topology>
    </subcellularLocation>
</comment>
<evidence type="ECO:0000313" key="8">
    <source>
        <dbReference type="Proteomes" id="UP000604381"/>
    </source>
</evidence>
<keyword evidence="3 6" id="KW-0812">Transmembrane</keyword>
<evidence type="ECO:0000256" key="1">
    <source>
        <dbReference type="ARBA" id="ARBA00004429"/>
    </source>
</evidence>
<dbReference type="GO" id="GO:0022857">
    <property type="term" value="F:transmembrane transporter activity"/>
    <property type="evidence" value="ECO:0007669"/>
    <property type="project" value="InterPro"/>
</dbReference>
<protein>
    <submittedName>
        <fullName evidence="7">ABC transporter permease</fullName>
    </submittedName>
</protein>
<feature type="transmembrane region" description="Helical" evidence="6">
    <location>
        <begin position="12"/>
        <end position="34"/>
    </location>
</feature>
<gene>
    <name evidence="7" type="ORF">ISN26_05820</name>
</gene>
<comment type="caution">
    <text evidence="7">The sequence shown here is derived from an EMBL/GenBank/DDBJ whole genome shotgun (WGS) entry which is preliminary data.</text>
</comment>
<dbReference type="EMBL" id="JADHEI010000044">
    <property type="protein sequence ID" value="MBF2735577.1"/>
    <property type="molecule type" value="Genomic_DNA"/>
</dbReference>
<evidence type="ECO:0000256" key="5">
    <source>
        <dbReference type="ARBA" id="ARBA00023136"/>
    </source>
</evidence>
<keyword evidence="2" id="KW-1003">Cell membrane</keyword>
<evidence type="ECO:0000256" key="4">
    <source>
        <dbReference type="ARBA" id="ARBA00022989"/>
    </source>
</evidence>
<feature type="transmembrane region" description="Helical" evidence="6">
    <location>
        <begin position="54"/>
        <end position="74"/>
    </location>
</feature>
<feature type="transmembrane region" description="Helical" evidence="6">
    <location>
        <begin position="288"/>
        <end position="306"/>
    </location>
</feature>
<evidence type="ECO:0000256" key="3">
    <source>
        <dbReference type="ARBA" id="ARBA00022692"/>
    </source>
</evidence>
<evidence type="ECO:0000313" key="7">
    <source>
        <dbReference type="EMBL" id="MBF2735577.1"/>
    </source>
</evidence>